<protein>
    <recommendedName>
        <fullName evidence="3">Sulfotransferase domain-containing protein</fullName>
    </recommendedName>
</protein>
<dbReference type="SUPFAM" id="SSF52540">
    <property type="entry name" value="P-loop containing nucleoside triphosphate hydrolases"/>
    <property type="match status" value="1"/>
</dbReference>
<reference evidence="2" key="1">
    <citation type="journal article" date="2020" name="Int. J. Syst. Evol. Microbiol.">
        <title>Alteromonas alba sp. nov., a marine bacterium isolated from the seawater of the West Pacific Ocean.</title>
        <authorList>
            <person name="Sun C."/>
            <person name="Wu Y.-H."/>
            <person name="Xamxidin M."/>
            <person name="Cheng H."/>
            <person name="Xu X.-W."/>
        </authorList>
    </citation>
    <scope>NUCLEOTIDE SEQUENCE [LARGE SCALE GENOMIC DNA]</scope>
    <source>
        <strain evidence="2">190</strain>
    </source>
</reference>
<organism evidence="1 2">
    <name type="scientific">Alteromonas alba</name>
    <dbReference type="NCBI Taxonomy" id="2079529"/>
    <lineage>
        <taxon>Bacteria</taxon>
        <taxon>Pseudomonadati</taxon>
        <taxon>Pseudomonadota</taxon>
        <taxon>Gammaproteobacteria</taxon>
        <taxon>Alteromonadales</taxon>
        <taxon>Alteromonadaceae</taxon>
        <taxon>Alteromonas/Salinimonas group</taxon>
        <taxon>Alteromonas</taxon>
    </lineage>
</organism>
<name>A0A2S9V659_9ALTE</name>
<keyword evidence="2" id="KW-1185">Reference proteome</keyword>
<dbReference type="Proteomes" id="UP000238949">
    <property type="component" value="Unassembled WGS sequence"/>
</dbReference>
<dbReference type="RefSeq" id="WP_105936032.1">
    <property type="nucleotide sequence ID" value="NZ_PVNP01000195.1"/>
</dbReference>
<evidence type="ECO:0000313" key="2">
    <source>
        <dbReference type="Proteomes" id="UP000238949"/>
    </source>
</evidence>
<proteinExistence type="predicted"/>
<dbReference type="AlphaFoldDB" id="A0A2S9V659"/>
<sequence>MTKLIIHAGLAKTGTTSLQSFLHRNKENLKNSCNLVYSGSFLHDVSAHHKLAMLVKSREATIIEDELLKLKKESDGYKYAVLSSEEICTLNLTQIELLLKTVKRYFDEIEVLFTIRPHFSLFVGSYKQQIREAFIHAGLSDFWLLARKHARFLHFENLHRQWTDIATPLNINIHFMCTETFKEQYNGNIIQNFLAYVNAEQKPSLGSEKKENVSLSSYQVSFLRNMRIHFDFLWHDNIEWDHRRFVYFCYQNISAPFAALGNIEDSEFVAGEILVAENCMNYFENDWSFVASLTENYFPSFDMVENWYASKLMSLNSKLSRCKDLSSEYFSNVTESKQLIEKLFYFYSDNPEIKNLGPSEQVELYRAKE</sequence>
<evidence type="ECO:0000313" key="1">
    <source>
        <dbReference type="EMBL" id="PRO71949.1"/>
    </source>
</evidence>
<comment type="caution">
    <text evidence="1">The sequence shown here is derived from an EMBL/GenBank/DDBJ whole genome shotgun (WGS) entry which is preliminary data.</text>
</comment>
<evidence type="ECO:0008006" key="3">
    <source>
        <dbReference type="Google" id="ProtNLM"/>
    </source>
</evidence>
<accession>A0A2S9V659</accession>
<dbReference type="OrthoDB" id="3760425at2"/>
<dbReference type="EMBL" id="PVNP01000195">
    <property type="protein sequence ID" value="PRO71949.1"/>
    <property type="molecule type" value="Genomic_DNA"/>
</dbReference>
<dbReference type="InterPro" id="IPR027417">
    <property type="entry name" value="P-loop_NTPase"/>
</dbReference>
<gene>
    <name evidence="1" type="ORF">C6Y40_19260</name>
</gene>